<dbReference type="STRING" id="84029.CROST_23440"/>
<dbReference type="Pfam" id="PF00672">
    <property type="entry name" value="HAMP"/>
    <property type="match status" value="1"/>
</dbReference>
<keyword evidence="15" id="KW-1185">Reference proteome</keyword>
<dbReference type="GO" id="GO:0000155">
    <property type="term" value="F:phosphorelay sensor kinase activity"/>
    <property type="evidence" value="ECO:0007669"/>
    <property type="project" value="InterPro"/>
</dbReference>
<dbReference type="PROSITE" id="PS50109">
    <property type="entry name" value="HIS_KIN"/>
    <property type="match status" value="1"/>
</dbReference>
<dbReference type="CDD" id="cd00075">
    <property type="entry name" value="HATPase"/>
    <property type="match status" value="1"/>
</dbReference>
<evidence type="ECO:0000256" key="11">
    <source>
        <dbReference type="ARBA" id="ARBA00022989"/>
    </source>
</evidence>
<dbReference type="CDD" id="cd00082">
    <property type="entry name" value="HisKA"/>
    <property type="match status" value="1"/>
</dbReference>
<name>A0A1S8MAM4_9CLOT</name>
<dbReference type="SUPFAM" id="SSF158472">
    <property type="entry name" value="HAMP domain-like"/>
    <property type="match status" value="1"/>
</dbReference>
<evidence type="ECO:0000256" key="13">
    <source>
        <dbReference type="ARBA" id="ARBA00023136"/>
    </source>
</evidence>
<proteinExistence type="predicted"/>
<evidence type="ECO:0000256" key="3">
    <source>
        <dbReference type="ARBA" id="ARBA00012438"/>
    </source>
</evidence>
<dbReference type="InterPro" id="IPR050398">
    <property type="entry name" value="HssS/ArlS-like"/>
</dbReference>
<dbReference type="PANTHER" id="PTHR45528">
    <property type="entry name" value="SENSOR HISTIDINE KINASE CPXA"/>
    <property type="match status" value="1"/>
</dbReference>
<evidence type="ECO:0000256" key="7">
    <source>
        <dbReference type="ARBA" id="ARBA00022692"/>
    </source>
</evidence>
<organism evidence="14 15">
    <name type="scientific">Clostridium felsineum</name>
    <dbReference type="NCBI Taxonomy" id="36839"/>
    <lineage>
        <taxon>Bacteria</taxon>
        <taxon>Bacillati</taxon>
        <taxon>Bacillota</taxon>
        <taxon>Clostridia</taxon>
        <taxon>Eubacteriales</taxon>
        <taxon>Clostridiaceae</taxon>
        <taxon>Clostridium</taxon>
    </lineage>
</organism>
<dbReference type="InterPro" id="IPR036890">
    <property type="entry name" value="HATPase_C_sf"/>
</dbReference>
<dbReference type="SMART" id="SM00387">
    <property type="entry name" value="HATPase_c"/>
    <property type="match status" value="1"/>
</dbReference>
<dbReference type="EC" id="2.7.13.3" evidence="3"/>
<evidence type="ECO:0000256" key="2">
    <source>
        <dbReference type="ARBA" id="ARBA00004651"/>
    </source>
</evidence>
<dbReference type="GO" id="GO:0005524">
    <property type="term" value="F:ATP binding"/>
    <property type="evidence" value="ECO:0007669"/>
    <property type="project" value="UniProtKB-KW"/>
</dbReference>
<dbReference type="RefSeq" id="WP_077833491.1">
    <property type="nucleotide sequence ID" value="NZ_CP096983.1"/>
</dbReference>
<keyword evidence="6 14" id="KW-0808">Transferase</keyword>
<evidence type="ECO:0000256" key="4">
    <source>
        <dbReference type="ARBA" id="ARBA00022475"/>
    </source>
</evidence>
<dbReference type="InterPro" id="IPR004358">
    <property type="entry name" value="Sig_transdc_His_kin-like_C"/>
</dbReference>
<dbReference type="FunFam" id="3.30.565.10:FF:000006">
    <property type="entry name" value="Sensor histidine kinase WalK"/>
    <property type="match status" value="1"/>
</dbReference>
<dbReference type="GO" id="GO:0005886">
    <property type="term" value="C:plasma membrane"/>
    <property type="evidence" value="ECO:0007669"/>
    <property type="project" value="UniProtKB-SubCell"/>
</dbReference>
<dbReference type="Gene3D" id="6.10.340.10">
    <property type="match status" value="1"/>
</dbReference>
<sequence length="461" mass="52053">MKISLMKKLSLAFLLTAIVAIIAAGLISNYMIDKKFNSYLISQQKSKEDKIAAMINSLYKEKGGFISIDEEEIVRYASAEKLYIQIKDNSDKVLLTANNLPTTKSAMMHSMMGGMMKRYSENNGEYTEDKYLLKKNNKKLGIITFGYYNSSYFNSSAQSFIMTLNHSFMISFLVALAFSLIISIFFSKQISAPLIKITQTSNKMRDGELECRAQVNSKTKEISDLATSINYLADTLQKQELLRKRMTSDIAHELRTPLTNLKSHIEALLDKVWEPTDEVLEGFHEEIERLIKLVNGLNNMAKLEQAKVILNKSKFNISQELEKIINSFEPLYKNVGLNIYSKIAPNIEISLDKDKFNQVMYNLLSNALKYSKENGEVLVTLKSLEANIIIEVKDNGIGISKKDLPFIFERFYRTDESRDKNTGGSGIGLTIVKNIVEAHKGTITVSSSLGEGSTFVITFKN</sequence>
<accession>A0A1S8MAM4</accession>
<dbReference type="SMART" id="SM00304">
    <property type="entry name" value="HAMP"/>
    <property type="match status" value="1"/>
</dbReference>
<keyword evidence="13" id="KW-0472">Membrane</keyword>
<dbReference type="SMART" id="SM00388">
    <property type="entry name" value="HisKA"/>
    <property type="match status" value="1"/>
</dbReference>
<dbReference type="AlphaFoldDB" id="A0A1S8MAM4"/>
<dbReference type="KEGG" id="crw:CROST_006480"/>
<dbReference type="EMBL" id="CP096983">
    <property type="protein sequence ID" value="URZ09940.1"/>
    <property type="molecule type" value="Genomic_DNA"/>
</dbReference>
<evidence type="ECO:0000256" key="8">
    <source>
        <dbReference type="ARBA" id="ARBA00022741"/>
    </source>
</evidence>
<comment type="subcellular location">
    <subcellularLocation>
        <location evidence="2">Cell membrane</location>
        <topology evidence="2">Multi-pass membrane protein</topology>
    </subcellularLocation>
</comment>
<dbReference type="PROSITE" id="PS50885">
    <property type="entry name" value="HAMP"/>
    <property type="match status" value="1"/>
</dbReference>
<keyword evidence="7" id="KW-0812">Transmembrane</keyword>
<protein>
    <recommendedName>
        <fullName evidence="3">histidine kinase</fullName>
        <ecNumber evidence="3">2.7.13.3</ecNumber>
    </recommendedName>
</protein>
<dbReference type="InterPro" id="IPR003661">
    <property type="entry name" value="HisK_dim/P_dom"/>
</dbReference>
<dbReference type="Pfam" id="PF02518">
    <property type="entry name" value="HATPase_c"/>
    <property type="match status" value="1"/>
</dbReference>
<keyword evidence="8" id="KW-0547">Nucleotide-binding</keyword>
<gene>
    <name evidence="14" type="primary">sasA_6</name>
    <name evidence="14" type="ORF">CROST_006480</name>
</gene>
<dbReference type="Proteomes" id="UP000190951">
    <property type="component" value="Chromosome"/>
</dbReference>
<keyword evidence="10" id="KW-0067">ATP-binding</keyword>
<dbReference type="Gene3D" id="3.30.565.10">
    <property type="entry name" value="Histidine kinase-like ATPase, C-terminal domain"/>
    <property type="match status" value="1"/>
</dbReference>
<evidence type="ECO:0000313" key="14">
    <source>
        <dbReference type="EMBL" id="URZ09940.1"/>
    </source>
</evidence>
<keyword evidence="9" id="KW-0418">Kinase</keyword>
<evidence type="ECO:0000256" key="6">
    <source>
        <dbReference type="ARBA" id="ARBA00022679"/>
    </source>
</evidence>
<evidence type="ECO:0000256" key="5">
    <source>
        <dbReference type="ARBA" id="ARBA00022553"/>
    </source>
</evidence>
<dbReference type="SUPFAM" id="SSF55874">
    <property type="entry name" value="ATPase domain of HSP90 chaperone/DNA topoisomerase II/histidine kinase"/>
    <property type="match status" value="1"/>
</dbReference>
<keyword evidence="11" id="KW-1133">Transmembrane helix</keyword>
<evidence type="ECO:0000256" key="9">
    <source>
        <dbReference type="ARBA" id="ARBA00022777"/>
    </source>
</evidence>
<evidence type="ECO:0000313" key="15">
    <source>
        <dbReference type="Proteomes" id="UP000190951"/>
    </source>
</evidence>
<dbReference type="InterPro" id="IPR036097">
    <property type="entry name" value="HisK_dim/P_sf"/>
</dbReference>
<dbReference type="Pfam" id="PF00512">
    <property type="entry name" value="HisKA"/>
    <property type="match status" value="1"/>
</dbReference>
<dbReference type="InterPro" id="IPR003594">
    <property type="entry name" value="HATPase_dom"/>
</dbReference>
<keyword evidence="12" id="KW-0902">Two-component regulatory system</keyword>
<dbReference type="InterPro" id="IPR003660">
    <property type="entry name" value="HAMP_dom"/>
</dbReference>
<dbReference type="InterPro" id="IPR005467">
    <property type="entry name" value="His_kinase_dom"/>
</dbReference>
<dbReference type="CDD" id="cd06225">
    <property type="entry name" value="HAMP"/>
    <property type="match status" value="1"/>
</dbReference>
<evidence type="ECO:0000256" key="10">
    <source>
        <dbReference type="ARBA" id="ARBA00022840"/>
    </source>
</evidence>
<dbReference type="SUPFAM" id="SSF47384">
    <property type="entry name" value="Homodimeric domain of signal transducing histidine kinase"/>
    <property type="match status" value="1"/>
</dbReference>
<dbReference type="PANTHER" id="PTHR45528:SF1">
    <property type="entry name" value="SENSOR HISTIDINE KINASE CPXA"/>
    <property type="match status" value="1"/>
</dbReference>
<keyword evidence="4" id="KW-1003">Cell membrane</keyword>
<evidence type="ECO:0000256" key="12">
    <source>
        <dbReference type="ARBA" id="ARBA00023012"/>
    </source>
</evidence>
<dbReference type="PRINTS" id="PR00344">
    <property type="entry name" value="BCTRLSENSOR"/>
</dbReference>
<comment type="catalytic activity">
    <reaction evidence="1">
        <text>ATP + protein L-histidine = ADP + protein N-phospho-L-histidine.</text>
        <dbReference type="EC" id="2.7.13.3"/>
    </reaction>
</comment>
<dbReference type="Gene3D" id="1.10.287.130">
    <property type="match status" value="1"/>
</dbReference>
<evidence type="ECO:0000256" key="1">
    <source>
        <dbReference type="ARBA" id="ARBA00000085"/>
    </source>
</evidence>
<keyword evidence="5" id="KW-0597">Phosphoprotein</keyword>
<reference evidence="14 15" key="1">
    <citation type="submission" date="2022-04" db="EMBL/GenBank/DDBJ databases">
        <title>Genome sequence of C. roseum typestrain.</title>
        <authorList>
            <person name="Poehlein A."/>
            <person name="Schoch T."/>
            <person name="Duerre P."/>
            <person name="Daniel R."/>
        </authorList>
    </citation>
    <scope>NUCLEOTIDE SEQUENCE [LARGE SCALE GENOMIC DNA]</scope>
    <source>
        <strain evidence="14 15">DSM 7320</strain>
    </source>
</reference>